<proteinExistence type="predicted"/>
<evidence type="ECO:0000313" key="2">
    <source>
        <dbReference type="Proteomes" id="UP000814140"/>
    </source>
</evidence>
<dbReference type="Proteomes" id="UP000814140">
    <property type="component" value="Unassembled WGS sequence"/>
</dbReference>
<organism evidence="1 2">
    <name type="scientific">Artomyces pyxidatus</name>
    <dbReference type="NCBI Taxonomy" id="48021"/>
    <lineage>
        <taxon>Eukaryota</taxon>
        <taxon>Fungi</taxon>
        <taxon>Dikarya</taxon>
        <taxon>Basidiomycota</taxon>
        <taxon>Agaricomycotina</taxon>
        <taxon>Agaricomycetes</taxon>
        <taxon>Russulales</taxon>
        <taxon>Auriscalpiaceae</taxon>
        <taxon>Artomyces</taxon>
    </lineage>
</organism>
<reference evidence="1" key="1">
    <citation type="submission" date="2021-03" db="EMBL/GenBank/DDBJ databases">
        <authorList>
            <consortium name="DOE Joint Genome Institute"/>
            <person name="Ahrendt S."/>
            <person name="Looney B.P."/>
            <person name="Miyauchi S."/>
            <person name="Morin E."/>
            <person name="Drula E."/>
            <person name="Courty P.E."/>
            <person name="Chicoki N."/>
            <person name="Fauchery L."/>
            <person name="Kohler A."/>
            <person name="Kuo A."/>
            <person name="Labutti K."/>
            <person name="Pangilinan J."/>
            <person name="Lipzen A."/>
            <person name="Riley R."/>
            <person name="Andreopoulos W."/>
            <person name="He G."/>
            <person name="Johnson J."/>
            <person name="Barry K.W."/>
            <person name="Grigoriev I.V."/>
            <person name="Nagy L."/>
            <person name="Hibbett D."/>
            <person name="Henrissat B."/>
            <person name="Matheny P.B."/>
            <person name="Labbe J."/>
            <person name="Martin F."/>
        </authorList>
    </citation>
    <scope>NUCLEOTIDE SEQUENCE</scope>
    <source>
        <strain evidence="1">HHB10654</strain>
    </source>
</reference>
<protein>
    <submittedName>
        <fullName evidence="1">Uncharacterized protein</fullName>
    </submittedName>
</protein>
<comment type="caution">
    <text evidence="1">The sequence shown here is derived from an EMBL/GenBank/DDBJ whole genome shotgun (WGS) entry which is preliminary data.</text>
</comment>
<keyword evidence="2" id="KW-1185">Reference proteome</keyword>
<sequence>MSDKAKGKRRAVDIAPEPQPSSRQLMVRFTEGIPDLILPVGDRESVRDVKANIRKARPQLQNRRLKLIHSGRLLTDGTFLYSWLKSLEERQRRAHAKDSLSPEADEAETPPTAAAPPWLHCSVGPEFAEGEEEKEVRQQTAQLKPLRGFDRLAAAGFTESDISNFRRQFHSQSSDDFISTEEFENDEEYEEHARALEEQWIDSIDTNHGAVSLSRTDPGGSDVLQGIIIGFFFPLLPFFYFKDAKAPVFWENDTAFEPLGSIVFSRKKQMGLVVGFLANFLFGLWRYLWEDTLSLSYRISWQDTLIRALGNV</sequence>
<dbReference type="EMBL" id="MU277225">
    <property type="protein sequence ID" value="KAI0059584.1"/>
    <property type="molecule type" value="Genomic_DNA"/>
</dbReference>
<accession>A0ACB8SSV9</accession>
<name>A0ACB8SSV9_9AGAM</name>
<reference evidence="1" key="2">
    <citation type="journal article" date="2022" name="New Phytol.">
        <title>Evolutionary transition to the ectomycorrhizal habit in the genomes of a hyperdiverse lineage of mushroom-forming fungi.</title>
        <authorList>
            <person name="Looney B."/>
            <person name="Miyauchi S."/>
            <person name="Morin E."/>
            <person name="Drula E."/>
            <person name="Courty P.E."/>
            <person name="Kohler A."/>
            <person name="Kuo A."/>
            <person name="LaButti K."/>
            <person name="Pangilinan J."/>
            <person name="Lipzen A."/>
            <person name="Riley R."/>
            <person name="Andreopoulos W."/>
            <person name="He G."/>
            <person name="Johnson J."/>
            <person name="Nolan M."/>
            <person name="Tritt A."/>
            <person name="Barry K.W."/>
            <person name="Grigoriev I.V."/>
            <person name="Nagy L.G."/>
            <person name="Hibbett D."/>
            <person name="Henrissat B."/>
            <person name="Matheny P.B."/>
            <person name="Labbe J."/>
            <person name="Martin F.M."/>
        </authorList>
    </citation>
    <scope>NUCLEOTIDE SEQUENCE</scope>
    <source>
        <strain evidence="1">HHB10654</strain>
    </source>
</reference>
<gene>
    <name evidence="1" type="ORF">BV25DRAFT_1860190</name>
</gene>
<evidence type="ECO:0000313" key="1">
    <source>
        <dbReference type="EMBL" id="KAI0059584.1"/>
    </source>
</evidence>